<reference evidence="1 2" key="1">
    <citation type="submission" date="2017-08" db="EMBL/GenBank/DDBJ databases">
        <title>Aliifodinibius alkalisoli sp. nov., isolated from saline alkaline soil.</title>
        <authorList>
            <person name="Liu D."/>
            <person name="Zhang G."/>
        </authorList>
    </citation>
    <scope>NUCLEOTIDE SEQUENCE [LARGE SCALE GENOMIC DNA]</scope>
    <source>
        <strain evidence="1 2">WN023</strain>
    </source>
</reference>
<evidence type="ECO:0000313" key="1">
    <source>
        <dbReference type="EMBL" id="PAU95263.1"/>
    </source>
</evidence>
<evidence type="ECO:0000313" key="2">
    <source>
        <dbReference type="Proteomes" id="UP000218831"/>
    </source>
</evidence>
<dbReference type="OrthoDB" id="1524167at2"/>
<dbReference type="Proteomes" id="UP000218831">
    <property type="component" value="Unassembled WGS sequence"/>
</dbReference>
<protein>
    <submittedName>
        <fullName evidence="1">Uncharacterized protein</fullName>
    </submittedName>
</protein>
<dbReference type="RefSeq" id="WP_095605389.1">
    <property type="nucleotide sequence ID" value="NZ_NSKE01000002.1"/>
</dbReference>
<comment type="caution">
    <text evidence="1">The sequence shown here is derived from an EMBL/GenBank/DDBJ whole genome shotgun (WGS) entry which is preliminary data.</text>
</comment>
<proteinExistence type="predicted"/>
<accession>A0A2A2GEF1</accession>
<keyword evidence="2" id="KW-1185">Reference proteome</keyword>
<dbReference type="AlphaFoldDB" id="A0A2A2GEF1"/>
<organism evidence="1 2">
    <name type="scientific">Fodinibius salipaludis</name>
    <dbReference type="NCBI Taxonomy" id="2032627"/>
    <lineage>
        <taxon>Bacteria</taxon>
        <taxon>Pseudomonadati</taxon>
        <taxon>Balneolota</taxon>
        <taxon>Balneolia</taxon>
        <taxon>Balneolales</taxon>
        <taxon>Balneolaceae</taxon>
        <taxon>Fodinibius</taxon>
    </lineage>
</organism>
<sequence length="260" mass="30631">MFNGDFNDDIWDEHQWESHLNDIERKSTRLRKFIIPEHTGNIPRWLKLLQESSDELDAVDAFIEEELLIDEAYFPGEDDEEIDDDDDGEEEWEDFLFDDFEDDFFFEDEEEYDDFDAGEEWKELSDDFAMSNMGSIDTLYIYNTSRTLAAAVLQWAETISPKNITPDFNEFIGNILKVGAKIAGGYSFGFDRDFLGGNIAYTKKALYCSNDALLILQRDLKGSSYITQKQYYYFHEQTFTLRNDIGIYIQELRDEFYNRI</sequence>
<gene>
    <name evidence="1" type="ORF">CK503_03435</name>
</gene>
<dbReference type="EMBL" id="NSKE01000002">
    <property type="protein sequence ID" value="PAU95263.1"/>
    <property type="molecule type" value="Genomic_DNA"/>
</dbReference>
<name>A0A2A2GEF1_9BACT</name>